<dbReference type="EC" id="3.5.3.11" evidence="5"/>
<accession>A0ABY8FMQ0</accession>
<evidence type="ECO:0000256" key="1">
    <source>
        <dbReference type="ARBA" id="ARBA00009227"/>
    </source>
</evidence>
<gene>
    <name evidence="5" type="primary">speB</name>
    <name evidence="5" type="ORF">P7228_09860</name>
</gene>
<dbReference type="Pfam" id="PF00491">
    <property type="entry name" value="Arginase"/>
    <property type="match status" value="1"/>
</dbReference>
<keyword evidence="3 4" id="KW-0378">Hydrolase</keyword>
<dbReference type="SUPFAM" id="SSF52768">
    <property type="entry name" value="Arginase/deacetylase"/>
    <property type="match status" value="1"/>
</dbReference>
<dbReference type="NCBIfam" id="TIGR01230">
    <property type="entry name" value="agmatinase"/>
    <property type="match status" value="1"/>
</dbReference>
<dbReference type="PIRSF" id="PIRSF036979">
    <property type="entry name" value="Arginase"/>
    <property type="match status" value="1"/>
</dbReference>
<keyword evidence="6" id="KW-1185">Reference proteome</keyword>
<dbReference type="InterPro" id="IPR020855">
    <property type="entry name" value="Ureohydrolase_Mn_BS"/>
</dbReference>
<dbReference type="NCBIfam" id="NF002564">
    <property type="entry name" value="PRK02190.1"/>
    <property type="match status" value="1"/>
</dbReference>
<evidence type="ECO:0000256" key="2">
    <source>
        <dbReference type="ARBA" id="ARBA00022723"/>
    </source>
</evidence>
<proteinExistence type="inferred from homology"/>
<keyword evidence="2" id="KW-0479">Metal-binding</keyword>
<evidence type="ECO:0000313" key="5">
    <source>
        <dbReference type="EMBL" id="WFL76303.1"/>
    </source>
</evidence>
<dbReference type="Gene3D" id="3.40.800.10">
    <property type="entry name" value="Ureohydrolase domain"/>
    <property type="match status" value="1"/>
</dbReference>
<dbReference type="CDD" id="cd11592">
    <property type="entry name" value="Agmatinase_PAH"/>
    <property type="match status" value="1"/>
</dbReference>
<organism evidence="5 6">
    <name type="scientific">Altererythrobacter arenosus</name>
    <dbReference type="NCBI Taxonomy" id="3032592"/>
    <lineage>
        <taxon>Bacteria</taxon>
        <taxon>Pseudomonadati</taxon>
        <taxon>Pseudomonadota</taxon>
        <taxon>Alphaproteobacteria</taxon>
        <taxon>Sphingomonadales</taxon>
        <taxon>Erythrobacteraceae</taxon>
        <taxon>Altererythrobacter</taxon>
    </lineage>
</organism>
<dbReference type="PANTHER" id="PTHR11358">
    <property type="entry name" value="ARGINASE/AGMATINASE"/>
    <property type="match status" value="1"/>
</dbReference>
<sequence>MADESSKLPTDLAFTRKGGADGTIVEPTFSGALSFMRRRYSKDVSGADVAVVGIPFDSATTGRPGSRYGPRSVRQGSAMIAWNTVWGWDFDPFDRLDVVDFGDIAIPYGSPMQVVEDIAAQFAAIHAQGVKTLMLGGDHFCTWPVLRSVAAQVGEPISLIHFDSHTDTWRPHDGEVDHGTMFYHAVKDGIVDPARSIQLGIRTNNKDTLGFNILTAEDIDRMDADDIAARVKAVVGNRPAYLTFDIDFIDPAFAPGTGTPVAGGPSTAKSFSILRRLGGLDVRGADVVEVAPAYDSADITALAAATIALHCLAILASPREN</sequence>
<name>A0ABY8FMQ0_9SPHN</name>
<dbReference type="InterPro" id="IPR023696">
    <property type="entry name" value="Ureohydrolase_dom_sf"/>
</dbReference>
<dbReference type="PANTHER" id="PTHR11358:SF26">
    <property type="entry name" value="GUANIDINO ACID HYDROLASE, MITOCHONDRIAL"/>
    <property type="match status" value="1"/>
</dbReference>
<dbReference type="RefSeq" id="WP_278015069.1">
    <property type="nucleotide sequence ID" value="NZ_CP121106.1"/>
</dbReference>
<evidence type="ECO:0000256" key="4">
    <source>
        <dbReference type="RuleBase" id="RU003684"/>
    </source>
</evidence>
<dbReference type="InterPro" id="IPR005925">
    <property type="entry name" value="Agmatinase-rel"/>
</dbReference>
<reference evidence="5 6" key="1">
    <citation type="submission" date="2023-03" db="EMBL/GenBank/DDBJ databases">
        <title>Altererythrobacter sp. CAU 1644 isolated from sand.</title>
        <authorList>
            <person name="Kim W."/>
        </authorList>
    </citation>
    <scope>NUCLEOTIDE SEQUENCE [LARGE SCALE GENOMIC DNA]</scope>
    <source>
        <strain evidence="5 6">CAU 1644</strain>
    </source>
</reference>
<evidence type="ECO:0000313" key="6">
    <source>
        <dbReference type="Proteomes" id="UP001215827"/>
    </source>
</evidence>
<dbReference type="PROSITE" id="PS01053">
    <property type="entry name" value="ARGINASE_1"/>
    <property type="match status" value="1"/>
</dbReference>
<dbReference type="EMBL" id="CP121106">
    <property type="protein sequence ID" value="WFL76303.1"/>
    <property type="molecule type" value="Genomic_DNA"/>
</dbReference>
<dbReference type="PROSITE" id="PS51409">
    <property type="entry name" value="ARGINASE_2"/>
    <property type="match status" value="1"/>
</dbReference>
<comment type="similarity">
    <text evidence="1">Belongs to the arginase family. Agmatinase subfamily.</text>
</comment>
<dbReference type="InterPro" id="IPR006035">
    <property type="entry name" value="Ureohydrolase"/>
</dbReference>
<dbReference type="GO" id="GO:0008783">
    <property type="term" value="F:agmatinase activity"/>
    <property type="evidence" value="ECO:0007669"/>
    <property type="project" value="UniProtKB-EC"/>
</dbReference>
<dbReference type="Proteomes" id="UP001215827">
    <property type="component" value="Chromosome"/>
</dbReference>
<evidence type="ECO:0000256" key="3">
    <source>
        <dbReference type="ARBA" id="ARBA00022801"/>
    </source>
</evidence>
<protein>
    <submittedName>
        <fullName evidence="5">Agmatinase</fullName>
        <ecNumber evidence="5">3.5.3.11</ecNumber>
    </submittedName>
</protein>